<protein>
    <submittedName>
        <fullName evidence="2">Uncharacterized protein</fullName>
    </submittedName>
</protein>
<organism evidence="2 3">
    <name type="scientific">Taenia crassiceps</name>
    <dbReference type="NCBI Taxonomy" id="6207"/>
    <lineage>
        <taxon>Eukaryota</taxon>
        <taxon>Metazoa</taxon>
        <taxon>Spiralia</taxon>
        <taxon>Lophotrochozoa</taxon>
        <taxon>Platyhelminthes</taxon>
        <taxon>Cestoda</taxon>
        <taxon>Eucestoda</taxon>
        <taxon>Cyclophyllidea</taxon>
        <taxon>Taeniidae</taxon>
        <taxon>Taenia</taxon>
    </lineage>
</organism>
<evidence type="ECO:0000313" key="3">
    <source>
        <dbReference type="Proteomes" id="UP001651158"/>
    </source>
</evidence>
<evidence type="ECO:0000313" key="2">
    <source>
        <dbReference type="EMBL" id="KAL5110744.1"/>
    </source>
</evidence>
<name>A0ABR4QM76_9CEST</name>
<dbReference type="Proteomes" id="UP001651158">
    <property type="component" value="Unassembled WGS sequence"/>
</dbReference>
<sequence length="89" mass="9659">MLCDGLHSDPGTHHANVASRKREPEVSFQKVERAKVGACDTTLFTSSDGAPVVVTAVWLSAHVSAGVLDSFVEVVESWTLLTWPFLTDF</sequence>
<keyword evidence="3" id="KW-1185">Reference proteome</keyword>
<comment type="caution">
    <text evidence="2">The sequence shown here is derived from an EMBL/GenBank/DDBJ whole genome shotgun (WGS) entry which is preliminary data.</text>
</comment>
<feature type="region of interest" description="Disordered" evidence="1">
    <location>
        <begin position="1"/>
        <end position="24"/>
    </location>
</feature>
<reference evidence="2 3" key="1">
    <citation type="journal article" date="2022" name="Front. Cell. Infect. Microbiol.">
        <title>The Genomes of Two Strains of Taenia crassiceps the Animal Model for the Study of Human Cysticercosis.</title>
        <authorList>
            <person name="Bobes R.J."/>
            <person name="Estrada K."/>
            <person name="Rios-Valencia D.G."/>
            <person name="Calderon-Gallegos A."/>
            <person name="de la Torre P."/>
            <person name="Carrero J.C."/>
            <person name="Sanchez-Flores A."/>
            <person name="Laclette J.P."/>
        </authorList>
    </citation>
    <scope>NUCLEOTIDE SEQUENCE [LARGE SCALE GENOMIC DNA]</scope>
    <source>
        <strain evidence="2">WFUcys</strain>
    </source>
</reference>
<gene>
    <name evidence="2" type="ORF">TcWFU_007985</name>
</gene>
<feature type="compositionally biased region" description="Basic and acidic residues" evidence="1">
    <location>
        <begin position="1"/>
        <end position="12"/>
    </location>
</feature>
<evidence type="ECO:0000256" key="1">
    <source>
        <dbReference type="SAM" id="MobiDB-lite"/>
    </source>
</evidence>
<dbReference type="EMBL" id="JAKROA010000002">
    <property type="protein sequence ID" value="KAL5110744.1"/>
    <property type="molecule type" value="Genomic_DNA"/>
</dbReference>
<accession>A0ABR4QM76</accession>
<proteinExistence type="predicted"/>